<dbReference type="AlphaFoldDB" id="A0A382K077"/>
<organism evidence="2">
    <name type="scientific">marine metagenome</name>
    <dbReference type="NCBI Taxonomy" id="408172"/>
    <lineage>
        <taxon>unclassified sequences</taxon>
        <taxon>metagenomes</taxon>
        <taxon>ecological metagenomes</taxon>
    </lineage>
</organism>
<dbReference type="EMBL" id="UINC01077476">
    <property type="protein sequence ID" value="SVC17638.1"/>
    <property type="molecule type" value="Genomic_DNA"/>
</dbReference>
<protein>
    <recommendedName>
        <fullName evidence="1">ATPase dynein-related AAA domain-containing protein</fullName>
    </recommendedName>
</protein>
<dbReference type="GO" id="GO:0016887">
    <property type="term" value="F:ATP hydrolysis activity"/>
    <property type="evidence" value="ECO:0007669"/>
    <property type="project" value="InterPro"/>
</dbReference>
<dbReference type="InterPro" id="IPR027417">
    <property type="entry name" value="P-loop_NTPase"/>
</dbReference>
<dbReference type="GO" id="GO:0005524">
    <property type="term" value="F:ATP binding"/>
    <property type="evidence" value="ECO:0007669"/>
    <property type="project" value="InterPro"/>
</dbReference>
<dbReference type="PANTHER" id="PTHR42759:SF1">
    <property type="entry name" value="MAGNESIUM-CHELATASE SUBUNIT CHLD"/>
    <property type="match status" value="1"/>
</dbReference>
<dbReference type="Pfam" id="PF07728">
    <property type="entry name" value="AAA_5"/>
    <property type="match status" value="1"/>
</dbReference>
<proteinExistence type="predicted"/>
<dbReference type="Gene3D" id="3.40.50.300">
    <property type="entry name" value="P-loop containing nucleotide triphosphate hydrolases"/>
    <property type="match status" value="1"/>
</dbReference>
<name>A0A382K077_9ZZZZ</name>
<dbReference type="PANTHER" id="PTHR42759">
    <property type="entry name" value="MOXR FAMILY PROTEIN"/>
    <property type="match status" value="1"/>
</dbReference>
<dbReference type="InterPro" id="IPR011704">
    <property type="entry name" value="ATPase_dyneun-rel_AAA"/>
</dbReference>
<gene>
    <name evidence="2" type="ORF">METZ01_LOCUS270492</name>
</gene>
<evidence type="ECO:0000313" key="2">
    <source>
        <dbReference type="EMBL" id="SVC17638.1"/>
    </source>
</evidence>
<evidence type="ECO:0000259" key="1">
    <source>
        <dbReference type="Pfam" id="PF07728"/>
    </source>
</evidence>
<dbReference type="InterPro" id="IPR050764">
    <property type="entry name" value="CbbQ/NirQ/NorQ/GpvN"/>
</dbReference>
<dbReference type="CDD" id="cd00009">
    <property type="entry name" value="AAA"/>
    <property type="match status" value="1"/>
</dbReference>
<sequence>MNSKRFDKRFDLNLPQCWQDYQDVLSAGIDRVILYGPPGTGKTYAGLNLGVSDTGAWRLVCTEDMTNFDVTGGFLPDKDGSFKWSDGAAVKAWRGDGITGGRLVVDEIDKAGGDVFATLLAMTDTVDSATWWNPGTKRIEVPREGFSVVMTTNIENLEELPAALTDRFPCSIRINEPHPDSLKALDRELQEYARKMADAGDRRISLRQFYAYSKLRVVHGDERAASLIFGVRAESFLDAVLVDAV</sequence>
<feature type="domain" description="ATPase dynein-related AAA" evidence="1">
    <location>
        <begin position="32"/>
        <end position="168"/>
    </location>
</feature>
<reference evidence="2" key="1">
    <citation type="submission" date="2018-05" db="EMBL/GenBank/DDBJ databases">
        <authorList>
            <person name="Lanie J.A."/>
            <person name="Ng W.-L."/>
            <person name="Kazmierczak K.M."/>
            <person name="Andrzejewski T.M."/>
            <person name="Davidsen T.M."/>
            <person name="Wayne K.J."/>
            <person name="Tettelin H."/>
            <person name="Glass J.I."/>
            <person name="Rusch D."/>
            <person name="Podicherti R."/>
            <person name="Tsui H.-C.T."/>
            <person name="Winkler M.E."/>
        </authorList>
    </citation>
    <scope>NUCLEOTIDE SEQUENCE</scope>
</reference>
<dbReference type="SUPFAM" id="SSF52540">
    <property type="entry name" value="P-loop containing nucleoside triphosphate hydrolases"/>
    <property type="match status" value="1"/>
</dbReference>
<accession>A0A382K077</accession>